<protein>
    <submittedName>
        <fullName evidence="2">Uncharacterized protein</fullName>
    </submittedName>
</protein>
<sequence length="172" mass="19688">MSKWLLPPNTSEWWKPQKNSKPQKSSRRLKQPSMTTRHVSLVSNAVNDRRTEVAAEVPHVAVKAVPQIIAKMNAIRQIQETITVIGPVFRAFQKGVKPNLDQVDGETKGLLRWWEEFSLSGGRLMIKMRHSREGHKVTVLPQALKSKVVESIHKQAHLRVSKMLLGVQENWY</sequence>
<evidence type="ECO:0000313" key="3">
    <source>
        <dbReference type="Proteomes" id="UP000593567"/>
    </source>
</evidence>
<evidence type="ECO:0000313" key="2">
    <source>
        <dbReference type="EMBL" id="KAF6032881.1"/>
    </source>
</evidence>
<gene>
    <name evidence="2" type="ORF">EB796_008811</name>
</gene>
<proteinExistence type="predicted"/>
<name>A0A7J7K4I3_BUGNE</name>
<dbReference type="EMBL" id="VXIV02001470">
    <property type="protein sequence ID" value="KAF6032881.1"/>
    <property type="molecule type" value="Genomic_DNA"/>
</dbReference>
<accession>A0A7J7K4I3</accession>
<evidence type="ECO:0000256" key="1">
    <source>
        <dbReference type="SAM" id="MobiDB-lite"/>
    </source>
</evidence>
<feature type="region of interest" description="Disordered" evidence="1">
    <location>
        <begin position="1"/>
        <end position="35"/>
    </location>
</feature>
<reference evidence="2" key="1">
    <citation type="submission" date="2020-06" db="EMBL/GenBank/DDBJ databases">
        <title>Draft genome of Bugula neritina, a colonial animal packing powerful symbionts and potential medicines.</title>
        <authorList>
            <person name="Rayko M."/>
        </authorList>
    </citation>
    <scope>NUCLEOTIDE SEQUENCE [LARGE SCALE GENOMIC DNA]</scope>
    <source>
        <strain evidence="2">Kwan_BN1</strain>
    </source>
</reference>
<dbReference type="Proteomes" id="UP000593567">
    <property type="component" value="Unassembled WGS sequence"/>
</dbReference>
<organism evidence="2 3">
    <name type="scientific">Bugula neritina</name>
    <name type="common">Brown bryozoan</name>
    <name type="synonym">Sertularia neritina</name>
    <dbReference type="NCBI Taxonomy" id="10212"/>
    <lineage>
        <taxon>Eukaryota</taxon>
        <taxon>Metazoa</taxon>
        <taxon>Spiralia</taxon>
        <taxon>Lophotrochozoa</taxon>
        <taxon>Bryozoa</taxon>
        <taxon>Gymnolaemata</taxon>
        <taxon>Cheilostomatida</taxon>
        <taxon>Flustrina</taxon>
        <taxon>Buguloidea</taxon>
        <taxon>Bugulidae</taxon>
        <taxon>Bugula</taxon>
    </lineage>
</organism>
<dbReference type="AlphaFoldDB" id="A0A7J7K4I3"/>
<comment type="caution">
    <text evidence="2">The sequence shown here is derived from an EMBL/GenBank/DDBJ whole genome shotgun (WGS) entry which is preliminary data.</text>
</comment>
<keyword evidence="3" id="KW-1185">Reference proteome</keyword>